<name>A0A2A6CR31_PRIPA</name>
<accession>A0A2A6CR31</accession>
<feature type="compositionally biased region" description="Polar residues" evidence="1">
    <location>
        <begin position="399"/>
        <end position="422"/>
    </location>
</feature>
<feature type="region of interest" description="Disordered" evidence="1">
    <location>
        <begin position="614"/>
        <end position="644"/>
    </location>
</feature>
<reference evidence="3" key="1">
    <citation type="journal article" date="2008" name="Nat. Genet.">
        <title>The Pristionchus pacificus genome provides a unique perspective on nematode lifestyle and parasitism.</title>
        <authorList>
            <person name="Dieterich C."/>
            <person name="Clifton S.W."/>
            <person name="Schuster L.N."/>
            <person name="Chinwalla A."/>
            <person name="Delehaunty K."/>
            <person name="Dinkelacker I."/>
            <person name="Fulton L."/>
            <person name="Fulton R."/>
            <person name="Godfrey J."/>
            <person name="Minx P."/>
            <person name="Mitreva M."/>
            <person name="Roeseler W."/>
            <person name="Tian H."/>
            <person name="Witte H."/>
            <person name="Yang S.P."/>
            <person name="Wilson R.K."/>
            <person name="Sommer R.J."/>
        </authorList>
    </citation>
    <scope>NUCLEOTIDE SEQUENCE [LARGE SCALE GENOMIC DNA]</scope>
    <source>
        <strain evidence="3">PS312</strain>
    </source>
</reference>
<feature type="region of interest" description="Disordered" evidence="1">
    <location>
        <begin position="446"/>
        <end position="510"/>
    </location>
</feature>
<feature type="region of interest" description="Disordered" evidence="1">
    <location>
        <begin position="385"/>
        <end position="422"/>
    </location>
</feature>
<keyword evidence="3" id="KW-1185">Reference proteome</keyword>
<reference evidence="2" key="2">
    <citation type="submission" date="2022-06" db="UniProtKB">
        <authorList>
            <consortium name="EnsemblMetazoa"/>
        </authorList>
    </citation>
    <scope>IDENTIFICATION</scope>
    <source>
        <strain evidence="2">PS312</strain>
    </source>
</reference>
<accession>A0A8R1UDR7</accession>
<gene>
    <name evidence="2" type="primary">WBGene00108657</name>
</gene>
<feature type="compositionally biased region" description="Basic and acidic residues" evidence="1">
    <location>
        <begin position="485"/>
        <end position="505"/>
    </location>
</feature>
<dbReference type="Proteomes" id="UP000005239">
    <property type="component" value="Unassembled WGS sequence"/>
</dbReference>
<dbReference type="AlphaFoldDB" id="A0A2A6CR31"/>
<feature type="region of interest" description="Disordered" evidence="1">
    <location>
        <begin position="555"/>
        <end position="583"/>
    </location>
</feature>
<protein>
    <submittedName>
        <fullName evidence="2">Uncharacterized protein</fullName>
    </submittedName>
</protein>
<evidence type="ECO:0000313" key="2">
    <source>
        <dbReference type="EnsemblMetazoa" id="PPA19103.1"/>
    </source>
</evidence>
<evidence type="ECO:0000256" key="1">
    <source>
        <dbReference type="SAM" id="MobiDB-lite"/>
    </source>
</evidence>
<organism evidence="2 3">
    <name type="scientific">Pristionchus pacificus</name>
    <name type="common">Parasitic nematode worm</name>
    <dbReference type="NCBI Taxonomy" id="54126"/>
    <lineage>
        <taxon>Eukaryota</taxon>
        <taxon>Metazoa</taxon>
        <taxon>Ecdysozoa</taxon>
        <taxon>Nematoda</taxon>
        <taxon>Chromadorea</taxon>
        <taxon>Rhabditida</taxon>
        <taxon>Rhabditina</taxon>
        <taxon>Diplogasteromorpha</taxon>
        <taxon>Diplogasteroidea</taxon>
        <taxon>Neodiplogasteridae</taxon>
        <taxon>Pristionchus</taxon>
    </lineage>
</organism>
<dbReference type="EnsemblMetazoa" id="PPA19103.1">
    <property type="protein sequence ID" value="PPA19103.1"/>
    <property type="gene ID" value="WBGene00108657"/>
</dbReference>
<sequence length="1067" mass="121176">MIDYSYGVVVEDANPNYNIWLLFKGVDSCLTALDGTKCQDPLRVGSIVQACTDSRDGETRIRLGWPYPESIWSDKGRIVIRTIVSYNADITIERGKWIDNDSNIFYVNLVSRDIGIVLAPTQWYNREFFDSNECHVFVYAEFSPRRLVSAALPEEHCEFFWSIIEDRLSLPVLFPTKDLEPDRFLEPDEIRKVPAITVLRQGNGMLVWSYGLGNRMARILANPAGLNVGMWLTATVIRTSPGDLLIHGCTYTVVKYDVAIPYSQPEVRVVNETIQMVLTLNRSEIDPGNPAAGVKLWHDFWGLQVGYGDGTPDWVRGEDGDFRGVVEIGLSSEEELDGRRVSIQAIGPAASPRVGKDSLSPSDVVTSGAFKDMVDLKNALLDEEEGQMTTPSEGAELTQRPTNQSPNDANNYQMPPDQTVSSAALSNQSLQNPDEMRGESTEYYWGRGMRDPWTGGPTREPSSDNKPPDNTSRPRSQGEALNWRDVGKEQVKEKKEAAKKERPLQERIAAGDLGWDGIVRDDFCDRGANAQAGRGKGRGLWKDLSNPPTWTSASGNTYYGYGPPQDSGSDSGPGPFAPVRDQGSEGVGFAAASRMPMEEAMASQAPIERQYQGAPPTVFTDVPPPSGKTKQKSGFDSDNIVGPVPIRAFDDKKTERQWKKEMTMKGWQFPKEPEEIVIPDGEDGWEQCGAKNFGVLVERPKPPMPVENLIRKRTIVRDALKLKLRQCLITRVRFDFHWRYAEKVQLFILDGTPSYIVHRMDRPLYPSYLKSLPEFTTVGNVVELHVGRSQSGFYVHDEMWRLVQKVQLPMREVVFEPGRTKSLELIVNCRCLGPDAQDRHNDRHRYDEHGFTMLNDYYLHNIVYYGRAIDPREHDDYTFQMVVTPEEVLEGHAFWKATEVLWRVQVEKIPESAWMSDRPRENRRPRSPPRPRAPVFVELKASTNEYEMYTPEWQSPCTVAREVRLEELFTLYGRLMENDRLMTELHKRTGTDYKKKLRSAIEVGQTAMPHKKSMKRELQINADFLVSIVENAYTEALFKEMGERRLWKSLVKTSDSIKAFRNTVNNR</sequence>
<evidence type="ECO:0000313" key="3">
    <source>
        <dbReference type="Proteomes" id="UP000005239"/>
    </source>
</evidence>
<proteinExistence type="predicted"/>